<sequence>MVLRRFYFDLVFFSFFFSILFCFLCGLVDNLLSFWVFLELGGFSIVPCFFYGEKVGFYGFYNSLLTYIIMSGVSSVLLVSGLLFIGLYFFIYFGFLVKFGLFPFSLWVYRVFSSSNWFFIFCLSVILKFPILFFCFLFQNCSLSLVYGDCFFTIAMCTFFVWWFSQDWSFVWCHISLVSVSTLLVGCFCSDVNLCFFVYFYYFIWSILCIVFFFNISDEVSFFSGFWVFIFLLLVTPFSFPLFYKLSVCIIIFYSSFYVLVMWSLYSFSEQFFLYKLAGDYFYSGVYNSWL</sequence>
<feature type="transmembrane region" description="Helical" evidence="1">
    <location>
        <begin position="64"/>
        <end position="97"/>
    </location>
</feature>
<feature type="transmembrane region" description="Helical" evidence="1">
    <location>
        <begin position="196"/>
        <end position="216"/>
    </location>
</feature>
<dbReference type="EMBL" id="KU236385">
    <property type="protein sequence ID" value="AMR73961.1"/>
    <property type="molecule type" value="Genomic_DNA"/>
</dbReference>
<feature type="transmembrane region" description="Helical" evidence="1">
    <location>
        <begin position="145"/>
        <end position="163"/>
    </location>
</feature>
<keyword evidence="1" id="KW-1133">Transmembrane helix</keyword>
<keyword evidence="2" id="KW-0496">Mitochondrion</keyword>
<feature type="transmembrane region" description="Helical" evidence="1">
    <location>
        <begin position="247"/>
        <end position="266"/>
    </location>
</feature>
<gene>
    <name evidence="2" type="primary">nad2</name>
</gene>
<feature type="transmembrane region" description="Helical" evidence="1">
    <location>
        <begin position="117"/>
        <end position="138"/>
    </location>
</feature>
<name>A0A2Z1GGA7_9CEST</name>
<feature type="transmembrane region" description="Helical" evidence="1">
    <location>
        <begin position="7"/>
        <end position="28"/>
    </location>
</feature>
<organism evidence="2">
    <name type="scientific">Anoplocephala magna</name>
    <dbReference type="NCBI Taxonomy" id="218193"/>
    <lineage>
        <taxon>Eukaryota</taxon>
        <taxon>Metazoa</taxon>
        <taxon>Spiralia</taxon>
        <taxon>Lophotrochozoa</taxon>
        <taxon>Platyhelminthes</taxon>
        <taxon>Cestoda</taxon>
        <taxon>Eucestoda</taxon>
        <taxon>Cyclophyllidea</taxon>
        <taxon>Anoplocephalidae</taxon>
        <taxon>Anoplocephala</taxon>
    </lineage>
</organism>
<feature type="transmembrane region" description="Helical" evidence="1">
    <location>
        <begin position="222"/>
        <end position="240"/>
    </location>
</feature>
<evidence type="ECO:0000256" key="1">
    <source>
        <dbReference type="SAM" id="Phobius"/>
    </source>
</evidence>
<keyword evidence="1" id="KW-0812">Transmembrane</keyword>
<evidence type="ECO:0000313" key="2">
    <source>
        <dbReference type="EMBL" id="AMR73961.1"/>
    </source>
</evidence>
<dbReference type="RefSeq" id="YP_009316245.1">
    <property type="nucleotide sequence ID" value="NC_031801.1"/>
</dbReference>
<dbReference type="AlphaFoldDB" id="A0A2Z1GGA7"/>
<keyword evidence="1" id="KW-0472">Membrane</keyword>
<proteinExistence type="predicted"/>
<feature type="transmembrane region" description="Helical" evidence="1">
    <location>
        <begin position="169"/>
        <end position="189"/>
    </location>
</feature>
<accession>A0A2Z1GGA7</accession>
<protein>
    <submittedName>
        <fullName evidence="2">NADH dehydrogenase subunit 2</fullName>
    </submittedName>
</protein>
<geneLocation type="mitochondrion" evidence="2"/>
<reference evidence="2" key="1">
    <citation type="submission" date="2015-12" db="EMBL/GenBank/DDBJ databases">
        <title>The complete mitochondrial genome of Anoplocephala magna: comparison with Anoplocephala perfoliata.</title>
        <authorList>
            <person name="Guo A."/>
        </authorList>
    </citation>
    <scope>NUCLEOTIDE SEQUENCE</scope>
</reference>